<comment type="caution">
    <text evidence="1">The sequence shown here is derived from an EMBL/GenBank/DDBJ whole genome shotgun (WGS) entry which is preliminary data.</text>
</comment>
<dbReference type="Proteomes" id="UP000732399">
    <property type="component" value="Unassembled WGS sequence"/>
</dbReference>
<accession>A0ABX1CJS3</accession>
<dbReference type="Pfam" id="PF09601">
    <property type="entry name" value="DUF2459"/>
    <property type="match status" value="1"/>
</dbReference>
<gene>
    <name evidence="1" type="ORF">HBH26_06395</name>
</gene>
<sequence>MSCDFLGLRRATNRGRAARFPSGRLFAYVPRVKRLAILLLMLPLFGYAAAAAVASRMAANPGWRAAERGVTVFVEDNGIHTSIVLPKRAAGVNLAAAFPTDDIADPRYGGWGHVAVSWGERGFFVGTPTWWDVRPATVLRAAAGSDATVLHVEHVAPPVADRGIRPLVLRPGEYRRLAAFVLASRRNGAAVRGYGGYDAFYPARGRYDAVHTCNDWTGRALAFAGVRTGRWTPTSGAVMAWR</sequence>
<keyword evidence="2" id="KW-1185">Reference proteome</keyword>
<protein>
    <submittedName>
        <fullName evidence="1">DUF2459 domain-containing protein</fullName>
    </submittedName>
</protein>
<proteinExistence type="predicted"/>
<evidence type="ECO:0000313" key="1">
    <source>
        <dbReference type="EMBL" id="NJR78246.1"/>
    </source>
</evidence>
<dbReference type="InterPro" id="IPR011727">
    <property type="entry name" value="CHP02117"/>
</dbReference>
<reference evidence="1 2" key="1">
    <citation type="submission" date="2020-03" db="EMBL/GenBank/DDBJ databases">
        <authorList>
            <person name="Wang L."/>
            <person name="He N."/>
            <person name="Li Y."/>
            <person name="Fang Y."/>
            <person name="Zhang F."/>
        </authorList>
    </citation>
    <scope>NUCLEOTIDE SEQUENCE [LARGE SCALE GENOMIC DNA]</scope>
    <source>
        <strain evidence="1 2">36D10-4-7</strain>
    </source>
</reference>
<dbReference type="EMBL" id="JAAVJH010000003">
    <property type="protein sequence ID" value="NJR78246.1"/>
    <property type="molecule type" value="Genomic_DNA"/>
</dbReference>
<name>A0ABX1CJS3_9SPHN</name>
<organism evidence="1 2">
    <name type="scientific">Sphingomonas corticis</name>
    <dbReference type="NCBI Taxonomy" id="2722791"/>
    <lineage>
        <taxon>Bacteria</taxon>
        <taxon>Pseudomonadati</taxon>
        <taxon>Pseudomonadota</taxon>
        <taxon>Alphaproteobacteria</taxon>
        <taxon>Sphingomonadales</taxon>
        <taxon>Sphingomonadaceae</taxon>
        <taxon>Sphingomonas</taxon>
    </lineage>
</organism>
<evidence type="ECO:0000313" key="2">
    <source>
        <dbReference type="Proteomes" id="UP000732399"/>
    </source>
</evidence>